<dbReference type="Proteomes" id="UP000319769">
    <property type="component" value="Unassembled WGS sequence"/>
</dbReference>
<gene>
    <name evidence="1" type="ORF">FPZ12_011160</name>
</gene>
<dbReference type="CDD" id="cd00448">
    <property type="entry name" value="YjgF_YER057c_UK114_family"/>
    <property type="match status" value="1"/>
</dbReference>
<dbReference type="InterPro" id="IPR035959">
    <property type="entry name" value="RutC-like_sf"/>
</dbReference>
<evidence type="ECO:0000313" key="2">
    <source>
        <dbReference type="Proteomes" id="UP000319769"/>
    </source>
</evidence>
<proteinExistence type="predicted"/>
<sequence length="112" mass="11788">MRFASFGAGAGIVATAGIAALDPGTLRPLSTDFDTQARWVLTRLDEVLAEAGSGRAGILHVECFLAGREFFGRWNSWYAGHFGPDAPARTTLVCELPVAGLLIEVQALAVVG</sequence>
<comment type="caution">
    <text evidence="1">The sequence shown here is derived from an EMBL/GenBank/DDBJ whole genome shotgun (WGS) entry which is preliminary data.</text>
</comment>
<dbReference type="Gene3D" id="3.30.1330.40">
    <property type="entry name" value="RutC-like"/>
    <property type="match status" value="1"/>
</dbReference>
<name>A0A5N0V8C4_9PSEU</name>
<dbReference type="AlphaFoldDB" id="A0A5N0V8C4"/>
<dbReference type="SUPFAM" id="SSF55298">
    <property type="entry name" value="YjgF-like"/>
    <property type="match status" value="1"/>
</dbReference>
<organism evidence="1 2">
    <name type="scientific">Amycolatopsis acidicola</name>
    <dbReference type="NCBI Taxonomy" id="2596893"/>
    <lineage>
        <taxon>Bacteria</taxon>
        <taxon>Bacillati</taxon>
        <taxon>Actinomycetota</taxon>
        <taxon>Actinomycetes</taxon>
        <taxon>Pseudonocardiales</taxon>
        <taxon>Pseudonocardiaceae</taxon>
        <taxon>Amycolatopsis</taxon>
    </lineage>
</organism>
<keyword evidence="2" id="KW-1185">Reference proteome</keyword>
<dbReference type="PANTHER" id="PTHR11803:SF39">
    <property type="entry name" value="2-IMINOBUTANOATE_2-IMINOPROPANOATE DEAMINASE"/>
    <property type="match status" value="1"/>
</dbReference>
<protein>
    <submittedName>
        <fullName evidence="1">RidA family protein</fullName>
    </submittedName>
</protein>
<evidence type="ECO:0000313" key="1">
    <source>
        <dbReference type="EMBL" id="KAA9162607.1"/>
    </source>
</evidence>
<dbReference type="PANTHER" id="PTHR11803">
    <property type="entry name" value="2-IMINOBUTANOATE/2-IMINOPROPANOATE DEAMINASE RIDA"/>
    <property type="match status" value="1"/>
</dbReference>
<dbReference type="GO" id="GO:0019239">
    <property type="term" value="F:deaminase activity"/>
    <property type="evidence" value="ECO:0007669"/>
    <property type="project" value="TreeGrafter"/>
</dbReference>
<dbReference type="GO" id="GO:0005829">
    <property type="term" value="C:cytosol"/>
    <property type="evidence" value="ECO:0007669"/>
    <property type="project" value="TreeGrafter"/>
</dbReference>
<dbReference type="Pfam" id="PF01042">
    <property type="entry name" value="Ribonuc_L-PSP"/>
    <property type="match status" value="1"/>
</dbReference>
<dbReference type="EMBL" id="VMNW02000012">
    <property type="protein sequence ID" value="KAA9162607.1"/>
    <property type="molecule type" value="Genomic_DNA"/>
</dbReference>
<reference evidence="1" key="1">
    <citation type="submission" date="2019-09" db="EMBL/GenBank/DDBJ databases">
        <authorList>
            <person name="Teo W.F.A."/>
            <person name="Duangmal K."/>
        </authorList>
    </citation>
    <scope>NUCLEOTIDE SEQUENCE [LARGE SCALE GENOMIC DNA]</scope>
    <source>
        <strain evidence="1">K81G1</strain>
    </source>
</reference>
<dbReference type="InterPro" id="IPR006175">
    <property type="entry name" value="YjgF/YER057c/UK114"/>
</dbReference>
<dbReference type="RefSeq" id="WP_144747900.1">
    <property type="nucleotide sequence ID" value="NZ_VMNW02000012.1"/>
</dbReference>
<accession>A0A5N0V8C4</accession>
<dbReference type="OrthoDB" id="9815126at2"/>